<sequence length="464" mass="51236">MSLLLCTQAGHEAGSITASERFITEVISVMPIQWLSFTDQCAEGLTMPQKRLKLLVEGTNWSQVLQGSGTKLCTRLPCTSELRSSQVLPSQQSKATDEVFAARLVRPPVLVGVDTSALASRTDEADGACGSAQPTGNPVLLLLGMSGGHPGSLEQALREELQGAACPLLTPSMASPMRSLVADPDRYLQSFRLFLEMSTEHQSMQDFVERQLPDVIASIGNGKSTINVLSVGGGAGEMDLQILSKIRARYPGVTINNDVIEPSADQISKYQERVAQASNLENIKFTWHKETANEYESRMNAEKKTKKWDFIHMIQMLYYVKDVPATLRYFHSLLESQAKLLIILVSGKSGWETLWKKYGSSFPLQDLCTFVSSANLPRMLDAAGLKYQLYELPSHLDITSCFTEGDKDGELLLDFLTETLDFAKTAPPELKCQLMEELRKPGCSEIRDGKVFFNNNLGVIVIEP</sequence>
<dbReference type="AlphaFoldDB" id="A0A8K1GPZ6"/>
<reference evidence="5" key="1">
    <citation type="submission" date="2019-04" db="EMBL/GenBank/DDBJ databases">
        <title>Genome assembly of Zosterops borbonicus 15179.</title>
        <authorList>
            <person name="Leroy T."/>
            <person name="Anselmetti Y."/>
            <person name="Tilak M.-K."/>
            <person name="Nabholz B."/>
        </authorList>
    </citation>
    <scope>NUCLEOTIDE SEQUENCE</scope>
    <source>
        <strain evidence="5">HGM_15179</strain>
        <tissue evidence="5">Muscle</tissue>
    </source>
</reference>
<evidence type="ECO:0000256" key="3">
    <source>
        <dbReference type="ARBA" id="ARBA00022679"/>
    </source>
</evidence>
<name>A0A8K1GPZ6_9PASS</name>
<evidence type="ECO:0000313" key="5">
    <source>
        <dbReference type="EMBL" id="TRZ22198.1"/>
    </source>
</evidence>
<evidence type="ECO:0000256" key="2">
    <source>
        <dbReference type="ARBA" id="ARBA00022603"/>
    </source>
</evidence>
<evidence type="ECO:0000256" key="1">
    <source>
        <dbReference type="ARBA" id="ARBA00011245"/>
    </source>
</evidence>
<accession>A0A8K1GPZ6</accession>
<keyword evidence="6" id="KW-1185">Reference proteome</keyword>
<dbReference type="Gene3D" id="3.40.50.150">
    <property type="entry name" value="Vaccinia Virus protein VP39"/>
    <property type="match status" value="1"/>
</dbReference>
<dbReference type="PROSITE" id="PS51597">
    <property type="entry name" value="SAM_HNMT"/>
    <property type="match status" value="1"/>
</dbReference>
<organism evidence="5 6">
    <name type="scientific">Zosterops borbonicus</name>
    <dbReference type="NCBI Taxonomy" id="364589"/>
    <lineage>
        <taxon>Eukaryota</taxon>
        <taxon>Metazoa</taxon>
        <taxon>Chordata</taxon>
        <taxon>Craniata</taxon>
        <taxon>Vertebrata</taxon>
        <taxon>Euteleostomi</taxon>
        <taxon>Archelosauria</taxon>
        <taxon>Archosauria</taxon>
        <taxon>Dinosauria</taxon>
        <taxon>Saurischia</taxon>
        <taxon>Theropoda</taxon>
        <taxon>Coelurosauria</taxon>
        <taxon>Aves</taxon>
        <taxon>Neognathae</taxon>
        <taxon>Neoaves</taxon>
        <taxon>Telluraves</taxon>
        <taxon>Australaves</taxon>
        <taxon>Passeriformes</taxon>
        <taxon>Sylvioidea</taxon>
        <taxon>Zosteropidae</taxon>
        <taxon>Zosterops</taxon>
    </lineage>
</organism>
<keyword evidence="2" id="KW-0489">Methyltransferase</keyword>
<evidence type="ECO:0008006" key="7">
    <source>
        <dbReference type="Google" id="ProtNLM"/>
    </source>
</evidence>
<comment type="subunit">
    <text evidence="1">Monomer.</text>
</comment>
<dbReference type="FunFam" id="3.40.50.150:FF:000118">
    <property type="entry name" value="Histamine N-methyltransferase"/>
    <property type="match status" value="1"/>
</dbReference>
<keyword evidence="3" id="KW-0808">Transferase</keyword>
<dbReference type="CDD" id="cd02440">
    <property type="entry name" value="AdoMet_MTases"/>
    <property type="match status" value="1"/>
</dbReference>
<dbReference type="Pfam" id="PF13489">
    <property type="entry name" value="Methyltransf_23"/>
    <property type="match status" value="1"/>
</dbReference>
<dbReference type="InterPro" id="IPR029063">
    <property type="entry name" value="SAM-dependent_MTases_sf"/>
</dbReference>
<dbReference type="GO" id="GO:0032259">
    <property type="term" value="P:methylation"/>
    <property type="evidence" value="ECO:0007669"/>
    <property type="project" value="UniProtKB-KW"/>
</dbReference>
<keyword evidence="4" id="KW-0949">S-adenosyl-L-methionine</keyword>
<dbReference type="EMBL" id="SWJQ01000104">
    <property type="protein sequence ID" value="TRZ22198.1"/>
    <property type="molecule type" value="Genomic_DNA"/>
</dbReference>
<proteinExistence type="predicted"/>
<dbReference type="SUPFAM" id="SSF53335">
    <property type="entry name" value="S-adenosyl-L-methionine-dependent methyltransferases"/>
    <property type="match status" value="1"/>
</dbReference>
<dbReference type="InterPro" id="IPR016673">
    <property type="entry name" value="HHMT-like"/>
</dbReference>
<dbReference type="OrthoDB" id="5984880at2759"/>
<comment type="caution">
    <text evidence="5">The sequence shown here is derived from an EMBL/GenBank/DDBJ whole genome shotgun (WGS) entry which is preliminary data.</text>
</comment>
<protein>
    <recommendedName>
        <fullName evidence="7">Histamine N-methyltransferase</fullName>
    </recommendedName>
</protein>
<evidence type="ECO:0000256" key="4">
    <source>
        <dbReference type="ARBA" id="ARBA00022691"/>
    </source>
</evidence>
<evidence type="ECO:0000313" key="6">
    <source>
        <dbReference type="Proteomes" id="UP000796761"/>
    </source>
</evidence>
<gene>
    <name evidence="5" type="ORF">HGM15179_004904</name>
</gene>
<dbReference type="Proteomes" id="UP000796761">
    <property type="component" value="Unassembled WGS sequence"/>
</dbReference>
<dbReference type="GO" id="GO:0008170">
    <property type="term" value="F:N-methyltransferase activity"/>
    <property type="evidence" value="ECO:0007669"/>
    <property type="project" value="InterPro"/>
</dbReference>